<name>A0ABS6KBX5_9FIRM</name>
<comment type="caution">
    <text evidence="2">The sequence shown here is derived from an EMBL/GenBank/DDBJ whole genome shotgun (WGS) entry which is preliminary data.</text>
</comment>
<evidence type="ECO:0000256" key="1">
    <source>
        <dbReference type="SAM" id="MobiDB-lite"/>
    </source>
</evidence>
<feature type="compositionally biased region" description="Gly residues" evidence="1">
    <location>
        <begin position="1"/>
        <end position="11"/>
    </location>
</feature>
<feature type="region of interest" description="Disordered" evidence="1">
    <location>
        <begin position="1"/>
        <end position="31"/>
    </location>
</feature>
<protein>
    <submittedName>
        <fullName evidence="2">Uncharacterized protein</fullName>
    </submittedName>
</protein>
<evidence type="ECO:0000313" key="3">
    <source>
        <dbReference type="Proteomes" id="UP001314681"/>
    </source>
</evidence>
<gene>
    <name evidence="2" type="ORF">KTH90_18570</name>
</gene>
<evidence type="ECO:0000313" key="2">
    <source>
        <dbReference type="EMBL" id="MBU9728017.1"/>
    </source>
</evidence>
<keyword evidence="3" id="KW-1185">Reference proteome</keyword>
<proteinExistence type="predicted"/>
<dbReference type="Proteomes" id="UP001314681">
    <property type="component" value="Unassembled WGS sequence"/>
</dbReference>
<dbReference type="EMBL" id="JAHQCX010000015">
    <property type="protein sequence ID" value="MBU9728017.1"/>
    <property type="molecule type" value="Genomic_DNA"/>
</dbReference>
<organism evidence="2 3">
    <name type="scientific">Diplocloster modestus</name>
    <dbReference type="NCBI Taxonomy" id="2850322"/>
    <lineage>
        <taxon>Bacteria</taxon>
        <taxon>Bacillati</taxon>
        <taxon>Bacillota</taxon>
        <taxon>Clostridia</taxon>
        <taxon>Lachnospirales</taxon>
        <taxon>Lachnospiraceae</taxon>
        <taxon>Diplocloster</taxon>
    </lineage>
</organism>
<dbReference type="RefSeq" id="WP_158354249.1">
    <property type="nucleotide sequence ID" value="NZ_JAHQCX010000015.1"/>
</dbReference>
<reference evidence="2 3" key="1">
    <citation type="submission" date="2021-06" db="EMBL/GenBank/DDBJ databases">
        <title>Description of novel taxa of the family Lachnospiraceae.</title>
        <authorList>
            <person name="Chaplin A.V."/>
            <person name="Sokolova S.R."/>
            <person name="Pikina A.P."/>
            <person name="Korzhanova M."/>
            <person name="Belova V."/>
            <person name="Korostin D."/>
            <person name="Efimov B.A."/>
        </authorList>
    </citation>
    <scope>NUCLEOTIDE SEQUENCE [LARGE SCALE GENOMIC DNA]</scope>
    <source>
        <strain evidence="2 3">ASD4241</strain>
    </source>
</reference>
<sequence>MSSGWGPGVMDGPGPAEGQREVQGHDSAGMAAVVRRPHGGCTRLPAENWTGARLWACAGSC</sequence>
<accession>A0ABS6KBX5</accession>